<dbReference type="RefSeq" id="WP_141297841.1">
    <property type="nucleotide sequence ID" value="NZ_BJMN01000026.1"/>
</dbReference>
<sequence>MVTTQPDHTGELIPRPEQTPSALRAALAVVAPERLPEMDASQRAAVTEAIEQSGITPLRMFLIQWAAVIEIERFPDTARELRRAEYLARISEDPEESRRYVRTAGDIIRAAHKAVGG</sequence>
<keyword evidence="2" id="KW-1185">Reference proteome</keyword>
<dbReference type="Proteomes" id="UP000315226">
    <property type="component" value="Unassembled WGS sequence"/>
</dbReference>
<protein>
    <submittedName>
        <fullName evidence="1">Uncharacterized protein</fullName>
    </submittedName>
</protein>
<dbReference type="AlphaFoldDB" id="A0A4Y3RND0"/>
<organism evidence="1 2">
    <name type="scientific">Streptomyces gardneri</name>
    <dbReference type="NCBI Taxonomy" id="66892"/>
    <lineage>
        <taxon>Bacteria</taxon>
        <taxon>Bacillati</taxon>
        <taxon>Actinomycetota</taxon>
        <taxon>Actinomycetes</taxon>
        <taxon>Kitasatosporales</taxon>
        <taxon>Streptomycetaceae</taxon>
        <taxon>Streptomyces</taxon>
    </lineage>
</organism>
<proteinExistence type="predicted"/>
<comment type="caution">
    <text evidence="1">The sequence shown here is derived from an EMBL/GenBank/DDBJ whole genome shotgun (WGS) entry which is preliminary data.</text>
</comment>
<dbReference type="OrthoDB" id="3431428at2"/>
<evidence type="ECO:0000313" key="1">
    <source>
        <dbReference type="EMBL" id="GEB58488.1"/>
    </source>
</evidence>
<accession>A0A4Y3RND0</accession>
<name>A0A4Y3RND0_9ACTN</name>
<evidence type="ECO:0000313" key="2">
    <source>
        <dbReference type="Proteomes" id="UP000315226"/>
    </source>
</evidence>
<reference evidence="1 2" key="1">
    <citation type="submission" date="2019-06" db="EMBL/GenBank/DDBJ databases">
        <title>Whole genome shotgun sequence of Streptomyces gardneri NBRC 12865.</title>
        <authorList>
            <person name="Hosoyama A."/>
            <person name="Uohara A."/>
            <person name="Ohji S."/>
            <person name="Ichikawa N."/>
        </authorList>
    </citation>
    <scope>NUCLEOTIDE SEQUENCE [LARGE SCALE GENOMIC DNA]</scope>
    <source>
        <strain evidence="1 2">NBRC 12865</strain>
    </source>
</reference>
<dbReference type="EMBL" id="BJMN01000026">
    <property type="protein sequence ID" value="GEB58488.1"/>
    <property type="molecule type" value="Genomic_DNA"/>
</dbReference>
<gene>
    <name evidence="1" type="ORF">SGA01_40930</name>
</gene>